<dbReference type="InterPro" id="IPR058792">
    <property type="entry name" value="Beta-barrel_RND_2"/>
</dbReference>
<evidence type="ECO:0000259" key="7">
    <source>
        <dbReference type="Pfam" id="PF25954"/>
    </source>
</evidence>
<organism evidence="8 9">
    <name type="scientific">Desulfuromonas thiophila</name>
    <dbReference type="NCBI Taxonomy" id="57664"/>
    <lineage>
        <taxon>Bacteria</taxon>
        <taxon>Pseudomonadati</taxon>
        <taxon>Thermodesulfobacteriota</taxon>
        <taxon>Desulfuromonadia</taxon>
        <taxon>Desulfuromonadales</taxon>
        <taxon>Desulfuromonadaceae</taxon>
        <taxon>Desulfuromonas</taxon>
    </lineage>
</organism>
<protein>
    <submittedName>
        <fullName evidence="8">HlyD family secretion protein</fullName>
    </submittedName>
</protein>
<dbReference type="GO" id="GO:1990195">
    <property type="term" value="C:macrolide transmembrane transporter complex"/>
    <property type="evidence" value="ECO:0007669"/>
    <property type="project" value="InterPro"/>
</dbReference>
<dbReference type="NCBIfam" id="TIGR01730">
    <property type="entry name" value="RND_mfp"/>
    <property type="match status" value="1"/>
</dbReference>
<feature type="transmembrane region" description="Helical" evidence="5">
    <location>
        <begin position="29"/>
        <end position="46"/>
    </location>
</feature>
<dbReference type="GO" id="GO:0019898">
    <property type="term" value="C:extrinsic component of membrane"/>
    <property type="evidence" value="ECO:0007669"/>
    <property type="project" value="InterPro"/>
</dbReference>
<dbReference type="InterPro" id="IPR030190">
    <property type="entry name" value="MacA_alpha-hairpin_sf"/>
</dbReference>
<comment type="subcellular location">
    <subcellularLocation>
        <location evidence="1">Cell envelope</location>
    </subcellularLocation>
</comment>
<evidence type="ECO:0000256" key="4">
    <source>
        <dbReference type="SAM" id="MobiDB-lite"/>
    </source>
</evidence>
<dbReference type="STRING" id="57664.SAMN05661003_10183"/>
<evidence type="ECO:0000256" key="1">
    <source>
        <dbReference type="ARBA" id="ARBA00004196"/>
    </source>
</evidence>
<dbReference type="GO" id="GO:0030313">
    <property type="term" value="C:cell envelope"/>
    <property type="evidence" value="ECO:0007669"/>
    <property type="project" value="UniProtKB-SubCell"/>
</dbReference>
<evidence type="ECO:0000313" key="9">
    <source>
        <dbReference type="Proteomes" id="UP000243205"/>
    </source>
</evidence>
<name>A0A1G6WYU5_9BACT</name>
<dbReference type="RefSeq" id="WP_092075242.1">
    <property type="nucleotide sequence ID" value="NZ_FNAQ01000001.1"/>
</dbReference>
<proteinExistence type="inferred from homology"/>
<dbReference type="PANTHER" id="PTHR32347">
    <property type="entry name" value="EFFLUX SYSTEM COMPONENT YKNX-RELATED"/>
    <property type="match status" value="1"/>
</dbReference>
<keyword evidence="3" id="KW-0175">Coiled coil</keyword>
<gene>
    <name evidence="8" type="ORF">SAMN05661003_10183</name>
</gene>
<keyword evidence="5" id="KW-0812">Transmembrane</keyword>
<evidence type="ECO:0000256" key="2">
    <source>
        <dbReference type="ARBA" id="ARBA00009477"/>
    </source>
</evidence>
<sequence>MAEQPSSPTDLATALAQHARRRSLWRRPLTLLVSLIILLTLALTLSRQQSSDPALSFETAAVERGALQVTVTATGTLEPTNQVDVGSELSGIVEQVLVDDNDRVQVGQELARLDTSRLQARRRQATASLAVAEATLQQRQASRNEAELSYRRLQRLQRDSAGLLPARQDLENAEASLLRARAEQASAQAGIEQARASLDEIQTDLTKSVILSPINGVVLQRSVEPGQTVAASLQAPVLFTLAEDLREMELRIDIDEADVGQVQAGQSARFSVDAYPQRVFPARIERVRYGADSTEGVVTYKAVLTVDNSALLLRPGMTATAEVIVAQAENVLTVPNAALRFQPPQPDSASNSKRGSLIGNLMPRPPRSGQKKAADPAGGETNRIWQLRDGRPAALVIRPGLSDGQRTEVRDSSLREGQAVLVGVRQQP</sequence>
<evidence type="ECO:0000256" key="5">
    <source>
        <dbReference type="SAM" id="Phobius"/>
    </source>
</evidence>
<reference evidence="9" key="1">
    <citation type="submission" date="2016-10" db="EMBL/GenBank/DDBJ databases">
        <authorList>
            <person name="Varghese N."/>
            <person name="Submissions S."/>
        </authorList>
    </citation>
    <scope>NUCLEOTIDE SEQUENCE [LARGE SCALE GENOMIC DNA]</scope>
    <source>
        <strain evidence="9">DSM 8987</strain>
    </source>
</reference>
<dbReference type="InterPro" id="IPR058625">
    <property type="entry name" value="MdtA-like_BSH"/>
</dbReference>
<comment type="similarity">
    <text evidence="2">Belongs to the membrane fusion protein (MFP) (TC 8.A.1) family.</text>
</comment>
<dbReference type="AlphaFoldDB" id="A0A1G6WYU5"/>
<accession>A0A1G6WYU5</accession>
<keyword evidence="9" id="KW-1185">Reference proteome</keyword>
<dbReference type="InterPro" id="IPR050465">
    <property type="entry name" value="UPF0194_transport"/>
</dbReference>
<dbReference type="Gene3D" id="2.40.50.100">
    <property type="match status" value="1"/>
</dbReference>
<dbReference type="PANTHER" id="PTHR32347:SF14">
    <property type="entry name" value="EFFLUX SYSTEM COMPONENT YKNX-RELATED"/>
    <property type="match status" value="1"/>
</dbReference>
<dbReference type="Pfam" id="PF25917">
    <property type="entry name" value="BSH_RND"/>
    <property type="match status" value="1"/>
</dbReference>
<keyword evidence="5" id="KW-1133">Transmembrane helix</keyword>
<dbReference type="GO" id="GO:1990961">
    <property type="term" value="P:xenobiotic detoxification by transmembrane export across the plasma membrane"/>
    <property type="evidence" value="ECO:0007669"/>
    <property type="project" value="InterPro"/>
</dbReference>
<dbReference type="SUPFAM" id="SSF111369">
    <property type="entry name" value="HlyD-like secretion proteins"/>
    <property type="match status" value="1"/>
</dbReference>
<evidence type="ECO:0000256" key="3">
    <source>
        <dbReference type="ARBA" id="ARBA00023054"/>
    </source>
</evidence>
<evidence type="ECO:0000259" key="6">
    <source>
        <dbReference type="Pfam" id="PF25917"/>
    </source>
</evidence>
<dbReference type="FunFam" id="2.40.30.170:FF:000010">
    <property type="entry name" value="Efflux RND transporter periplasmic adaptor subunit"/>
    <property type="match status" value="1"/>
</dbReference>
<dbReference type="OrthoDB" id="9784484at2"/>
<keyword evidence="5" id="KW-0472">Membrane</keyword>
<feature type="domain" description="Multidrug resistance protein MdtA-like barrel-sandwich hybrid" evidence="6">
    <location>
        <begin position="81"/>
        <end position="238"/>
    </location>
</feature>
<dbReference type="EMBL" id="FNAQ01000001">
    <property type="protein sequence ID" value="SDD71130.1"/>
    <property type="molecule type" value="Genomic_DNA"/>
</dbReference>
<dbReference type="Gene3D" id="2.40.30.170">
    <property type="match status" value="1"/>
</dbReference>
<dbReference type="GO" id="GO:0022857">
    <property type="term" value="F:transmembrane transporter activity"/>
    <property type="evidence" value="ECO:0007669"/>
    <property type="project" value="InterPro"/>
</dbReference>
<dbReference type="Proteomes" id="UP000243205">
    <property type="component" value="Unassembled WGS sequence"/>
</dbReference>
<dbReference type="Pfam" id="PF25954">
    <property type="entry name" value="Beta-barrel_RND_2"/>
    <property type="match status" value="1"/>
</dbReference>
<feature type="domain" description="CusB-like beta-barrel" evidence="7">
    <location>
        <begin position="251"/>
        <end position="323"/>
    </location>
</feature>
<evidence type="ECO:0000313" key="8">
    <source>
        <dbReference type="EMBL" id="SDD71130.1"/>
    </source>
</evidence>
<feature type="region of interest" description="Disordered" evidence="4">
    <location>
        <begin position="341"/>
        <end position="387"/>
    </location>
</feature>
<dbReference type="Gene3D" id="6.10.140.1990">
    <property type="match status" value="1"/>
</dbReference>
<dbReference type="InterPro" id="IPR006143">
    <property type="entry name" value="RND_pump_MFP"/>
</dbReference>